<reference evidence="2" key="1">
    <citation type="submission" date="2014-11" db="EMBL/GenBank/DDBJ databases">
        <authorList>
            <person name="Amaro Gonzalez C."/>
        </authorList>
    </citation>
    <scope>NUCLEOTIDE SEQUENCE</scope>
</reference>
<sequence>MGIKHSVRQSHAGHKLDDDSKNNSWRDQGAGGPKETERLHSSARGRCRFVPQRETMN</sequence>
<evidence type="ECO:0000313" key="2">
    <source>
        <dbReference type="EMBL" id="JAH31375.1"/>
    </source>
</evidence>
<dbReference type="EMBL" id="GBXM01077202">
    <property type="protein sequence ID" value="JAH31375.1"/>
    <property type="molecule type" value="Transcribed_RNA"/>
</dbReference>
<name>A0A0E9RSI0_ANGAN</name>
<feature type="region of interest" description="Disordered" evidence="1">
    <location>
        <begin position="1"/>
        <end position="57"/>
    </location>
</feature>
<organism evidence="2">
    <name type="scientific">Anguilla anguilla</name>
    <name type="common">European freshwater eel</name>
    <name type="synonym">Muraena anguilla</name>
    <dbReference type="NCBI Taxonomy" id="7936"/>
    <lineage>
        <taxon>Eukaryota</taxon>
        <taxon>Metazoa</taxon>
        <taxon>Chordata</taxon>
        <taxon>Craniata</taxon>
        <taxon>Vertebrata</taxon>
        <taxon>Euteleostomi</taxon>
        <taxon>Actinopterygii</taxon>
        <taxon>Neopterygii</taxon>
        <taxon>Teleostei</taxon>
        <taxon>Anguilliformes</taxon>
        <taxon>Anguillidae</taxon>
        <taxon>Anguilla</taxon>
    </lineage>
</organism>
<protein>
    <submittedName>
        <fullName evidence="2">Uncharacterized protein</fullName>
    </submittedName>
</protein>
<reference evidence="2" key="2">
    <citation type="journal article" date="2015" name="Fish Shellfish Immunol.">
        <title>Early steps in the European eel (Anguilla anguilla)-Vibrio vulnificus interaction in the gills: Role of the RtxA13 toxin.</title>
        <authorList>
            <person name="Callol A."/>
            <person name="Pajuelo D."/>
            <person name="Ebbesson L."/>
            <person name="Teles M."/>
            <person name="MacKenzie S."/>
            <person name="Amaro C."/>
        </authorList>
    </citation>
    <scope>NUCLEOTIDE SEQUENCE</scope>
</reference>
<accession>A0A0E9RSI0</accession>
<dbReference type="AlphaFoldDB" id="A0A0E9RSI0"/>
<proteinExistence type="predicted"/>
<feature type="compositionally biased region" description="Basic residues" evidence="1">
    <location>
        <begin position="1"/>
        <end position="13"/>
    </location>
</feature>
<evidence type="ECO:0000256" key="1">
    <source>
        <dbReference type="SAM" id="MobiDB-lite"/>
    </source>
</evidence>